<dbReference type="InterPro" id="IPR017946">
    <property type="entry name" value="PLC-like_Pdiesterase_TIM-brl"/>
</dbReference>
<dbReference type="OrthoDB" id="1046782at2759"/>
<gene>
    <name evidence="3" type="ORF">EJ08DRAFT_701167</name>
</gene>
<dbReference type="PANTHER" id="PTHR13593">
    <property type="match status" value="1"/>
</dbReference>
<comment type="caution">
    <text evidence="3">The sequence shown here is derived from an EMBL/GenBank/DDBJ whole genome shotgun (WGS) entry which is preliminary data.</text>
</comment>
<dbReference type="Gene3D" id="3.20.20.190">
    <property type="entry name" value="Phosphatidylinositol (PI) phosphodiesterase"/>
    <property type="match status" value="1"/>
</dbReference>
<dbReference type="GO" id="GO:0006629">
    <property type="term" value="P:lipid metabolic process"/>
    <property type="evidence" value="ECO:0007669"/>
    <property type="project" value="InterPro"/>
</dbReference>
<feature type="region of interest" description="Disordered" evidence="1">
    <location>
        <begin position="102"/>
        <end position="124"/>
    </location>
</feature>
<reference evidence="3" key="1">
    <citation type="journal article" date="2020" name="Stud. Mycol.">
        <title>101 Dothideomycetes genomes: a test case for predicting lifestyles and emergence of pathogens.</title>
        <authorList>
            <person name="Haridas S."/>
            <person name="Albert R."/>
            <person name="Binder M."/>
            <person name="Bloem J."/>
            <person name="Labutti K."/>
            <person name="Salamov A."/>
            <person name="Andreopoulos B."/>
            <person name="Baker S."/>
            <person name="Barry K."/>
            <person name="Bills G."/>
            <person name="Bluhm B."/>
            <person name="Cannon C."/>
            <person name="Castanera R."/>
            <person name="Culley D."/>
            <person name="Daum C."/>
            <person name="Ezra D."/>
            <person name="Gonzalez J."/>
            <person name="Henrissat B."/>
            <person name="Kuo A."/>
            <person name="Liang C."/>
            <person name="Lipzen A."/>
            <person name="Lutzoni F."/>
            <person name="Magnuson J."/>
            <person name="Mondo S."/>
            <person name="Nolan M."/>
            <person name="Ohm R."/>
            <person name="Pangilinan J."/>
            <person name="Park H.-J."/>
            <person name="Ramirez L."/>
            <person name="Alfaro M."/>
            <person name="Sun H."/>
            <person name="Tritt A."/>
            <person name="Yoshinaga Y."/>
            <person name="Zwiers L.-H."/>
            <person name="Turgeon B."/>
            <person name="Goodwin S."/>
            <person name="Spatafora J."/>
            <person name="Crous P."/>
            <person name="Grigoriev I."/>
        </authorList>
    </citation>
    <scope>NUCLEOTIDE SEQUENCE</scope>
    <source>
        <strain evidence="3">CBS 130266</strain>
    </source>
</reference>
<dbReference type="AlphaFoldDB" id="A0A9P4TUI4"/>
<dbReference type="InterPro" id="IPR051057">
    <property type="entry name" value="PI-PLC_domain"/>
</dbReference>
<keyword evidence="4" id="KW-1185">Reference proteome</keyword>
<dbReference type="PANTHER" id="PTHR13593:SF143">
    <property type="entry name" value="PHOSPHATIDYLINOSITOL-SPECIFIC PHOSPHOLIPASE C X DOMAIN-CONTAINING PROTEIN"/>
    <property type="match status" value="1"/>
</dbReference>
<accession>A0A9P4TUI4</accession>
<evidence type="ECO:0000256" key="2">
    <source>
        <dbReference type="SAM" id="Phobius"/>
    </source>
</evidence>
<dbReference type="Proteomes" id="UP000800235">
    <property type="component" value="Unassembled WGS sequence"/>
</dbReference>
<dbReference type="EMBL" id="MU007081">
    <property type="protein sequence ID" value="KAF2423519.1"/>
    <property type="molecule type" value="Genomic_DNA"/>
</dbReference>
<keyword evidence="2" id="KW-0812">Transmembrane</keyword>
<dbReference type="GO" id="GO:0008081">
    <property type="term" value="F:phosphoric diester hydrolase activity"/>
    <property type="evidence" value="ECO:0007669"/>
    <property type="project" value="InterPro"/>
</dbReference>
<proteinExistence type="predicted"/>
<keyword evidence="2" id="KW-0472">Membrane</keyword>
<protein>
    <submittedName>
        <fullName evidence="3">PLC-like phosphodiesterase</fullName>
    </submittedName>
</protein>
<name>A0A9P4TUI4_9PEZI</name>
<evidence type="ECO:0000256" key="1">
    <source>
        <dbReference type="SAM" id="MobiDB-lite"/>
    </source>
</evidence>
<keyword evidence="2" id="KW-1133">Transmembrane helix</keyword>
<organism evidence="3 4">
    <name type="scientific">Tothia fuscella</name>
    <dbReference type="NCBI Taxonomy" id="1048955"/>
    <lineage>
        <taxon>Eukaryota</taxon>
        <taxon>Fungi</taxon>
        <taxon>Dikarya</taxon>
        <taxon>Ascomycota</taxon>
        <taxon>Pezizomycotina</taxon>
        <taxon>Dothideomycetes</taxon>
        <taxon>Pleosporomycetidae</taxon>
        <taxon>Venturiales</taxon>
        <taxon>Cylindrosympodiaceae</taxon>
        <taxon>Tothia</taxon>
    </lineage>
</organism>
<evidence type="ECO:0000313" key="4">
    <source>
        <dbReference type="Proteomes" id="UP000800235"/>
    </source>
</evidence>
<feature type="transmembrane region" description="Helical" evidence="2">
    <location>
        <begin position="12"/>
        <end position="35"/>
    </location>
</feature>
<sequence>MRHSFWSSLSILYARFNLVNLPLVVILFLTGVSIASPLVPLDQIRLLKPVVATSTWSGLQIESPSSATSPELDSSGKFSVSHLKSGIHHGISQFATPTWKLPPRPTSTASSVPPGVEPEDDENPSAAGDWGYLNLVNGSPYNFVVTHNESELMTERWKWVTVPPGQGYQSYISLADTSSRGEVFYKIDGTRHSFKLFFDRKNGFNVTVSLDEGLLGHSKCQTTSLSKHFQRDRSTNLVITGTEDLGYWSSTDLSPDWMQQLFKVIGGRKLRHICMPGSHDAGVSLLKAKTPFASRENTQTQISDIYGQLRLGSRYFDIRPVLANGGQFYTGHFGNILGIGNFQGGIGQSMDDIIENVNRFLSEYNELIILNLSHSLDAENGYRVFSQFQWSTLFQKLQSLNHRFNSTRIIWPTDDLTSMRLNEFITATEGRVLIIASDAPNALPREGIFPAVNFPLIDSYANTPKERQMASDQIQKLHQARVITDDNALRKDHFFIFSWTLTSNFESILKGKSIAHLALDLAYDSIFWRAYNSFTPESFPNVLYMDFFGTADWAPAVPGVSQWPSTPPNGTYTDVMLLAMAVNLQIASQNPYVISA</sequence>
<dbReference type="SUPFAM" id="SSF51695">
    <property type="entry name" value="PLC-like phosphodiesterases"/>
    <property type="match status" value="1"/>
</dbReference>
<evidence type="ECO:0000313" key="3">
    <source>
        <dbReference type="EMBL" id="KAF2423519.1"/>
    </source>
</evidence>